<organism evidence="1">
    <name type="scientific">Anguilla anguilla</name>
    <name type="common">European freshwater eel</name>
    <name type="synonym">Muraena anguilla</name>
    <dbReference type="NCBI Taxonomy" id="7936"/>
    <lineage>
        <taxon>Eukaryota</taxon>
        <taxon>Metazoa</taxon>
        <taxon>Chordata</taxon>
        <taxon>Craniata</taxon>
        <taxon>Vertebrata</taxon>
        <taxon>Euteleostomi</taxon>
        <taxon>Actinopterygii</taxon>
        <taxon>Neopterygii</taxon>
        <taxon>Teleostei</taxon>
        <taxon>Anguilliformes</taxon>
        <taxon>Anguillidae</taxon>
        <taxon>Anguilla</taxon>
    </lineage>
</organism>
<reference evidence="1" key="1">
    <citation type="submission" date="2014-11" db="EMBL/GenBank/DDBJ databases">
        <authorList>
            <person name="Amaro Gonzalez C."/>
        </authorList>
    </citation>
    <scope>NUCLEOTIDE SEQUENCE</scope>
</reference>
<sequence length="73" mass="8331">MHTLTNPLTHKCTHTHTCPLSCVIWSPLTGTFSCVFVTPTLRHVKWHFLVLRNVLELLELALFSTDLCRGRSV</sequence>
<dbReference type="AlphaFoldDB" id="A0A0E9Q143"/>
<protein>
    <submittedName>
        <fullName evidence="1">Uncharacterized protein</fullName>
    </submittedName>
</protein>
<evidence type="ECO:0000313" key="1">
    <source>
        <dbReference type="EMBL" id="JAH10616.1"/>
    </source>
</evidence>
<reference evidence="1" key="2">
    <citation type="journal article" date="2015" name="Fish Shellfish Immunol.">
        <title>Early steps in the European eel (Anguilla anguilla)-Vibrio vulnificus interaction in the gills: Role of the RtxA13 toxin.</title>
        <authorList>
            <person name="Callol A."/>
            <person name="Pajuelo D."/>
            <person name="Ebbesson L."/>
            <person name="Teles M."/>
            <person name="MacKenzie S."/>
            <person name="Amaro C."/>
        </authorList>
    </citation>
    <scope>NUCLEOTIDE SEQUENCE</scope>
</reference>
<dbReference type="EMBL" id="GBXM01097961">
    <property type="protein sequence ID" value="JAH10616.1"/>
    <property type="molecule type" value="Transcribed_RNA"/>
</dbReference>
<accession>A0A0E9Q143</accession>
<proteinExistence type="predicted"/>
<name>A0A0E9Q143_ANGAN</name>